<dbReference type="InterPro" id="IPR010740">
    <property type="entry name" value="Endomucin"/>
</dbReference>
<dbReference type="PANTHER" id="PTHR15869">
    <property type="entry name" value="ENDOMUCIN-RELATED"/>
    <property type="match status" value="1"/>
</dbReference>
<evidence type="ECO:0000313" key="3">
    <source>
        <dbReference type="Proteomes" id="UP000081671"/>
    </source>
</evidence>
<evidence type="ECO:0000313" key="4">
    <source>
        <dbReference type="RefSeq" id="XP_012879204.1"/>
    </source>
</evidence>
<keyword evidence="2" id="KW-0732">Signal</keyword>
<sequence>MRFLQVTTTFLLLSSLCTSQVSADVDNVSPTSSSPTNSAMKESLLTPDTKTTTESIHPTPEISIGTTSKDSSKTSLTPEITSLTTAKTTDSTTLGVTTKELITTNKTGTTLPLSDAASTSQSFQHTSENQSSIKMTTVTVQWLHKVNHHRNIPSVQNTFERPHCPSPFFHMSWLSFRAFTIWQTATSVEKQKQDQS</sequence>
<proteinExistence type="predicted"/>
<dbReference type="FunCoup" id="A0A1S3FT52">
    <property type="interactions" value="370"/>
</dbReference>
<keyword evidence="3" id="KW-1185">Reference proteome</keyword>
<dbReference type="RefSeq" id="XP_012879204.1">
    <property type="nucleotide sequence ID" value="XM_013023750.1"/>
</dbReference>
<dbReference type="Proteomes" id="UP000081671">
    <property type="component" value="Unplaced"/>
</dbReference>
<feature type="chain" id="PRO_5010175247" evidence="2">
    <location>
        <begin position="24"/>
        <end position="196"/>
    </location>
</feature>
<dbReference type="InParanoid" id="A0A1S3FT52"/>
<feature type="region of interest" description="Disordered" evidence="1">
    <location>
        <begin position="25"/>
        <end position="76"/>
    </location>
</feature>
<gene>
    <name evidence="4" type="primary">LOC105991165</name>
</gene>
<dbReference type="GeneID" id="105991165"/>
<dbReference type="PANTHER" id="PTHR15869:SF0">
    <property type="entry name" value="ENDOMUCIN"/>
    <property type="match status" value="1"/>
</dbReference>
<feature type="compositionally biased region" description="Polar residues" evidence="1">
    <location>
        <begin position="46"/>
        <end position="56"/>
    </location>
</feature>
<dbReference type="KEGG" id="dord:105991165"/>
<name>A0A1S3FT52_DIPOR</name>
<accession>A0A1S3FT52</accession>
<dbReference type="Pfam" id="PF07010">
    <property type="entry name" value="Endomucin"/>
    <property type="match status" value="1"/>
</dbReference>
<dbReference type="STRING" id="10020.ENSDORP00000001703"/>
<feature type="signal peptide" evidence="2">
    <location>
        <begin position="1"/>
        <end position="23"/>
    </location>
</feature>
<evidence type="ECO:0000256" key="2">
    <source>
        <dbReference type="SAM" id="SignalP"/>
    </source>
</evidence>
<reference evidence="4" key="1">
    <citation type="submission" date="2025-08" db="UniProtKB">
        <authorList>
            <consortium name="RefSeq"/>
        </authorList>
    </citation>
    <scope>IDENTIFICATION</scope>
    <source>
        <tissue evidence="4">Kidney</tissue>
    </source>
</reference>
<protein>
    <submittedName>
        <fullName evidence="4">Poly(A) polymerase-like</fullName>
    </submittedName>
</protein>
<dbReference type="AlphaFoldDB" id="A0A1S3FT52"/>
<dbReference type="OrthoDB" id="9632909at2759"/>
<feature type="compositionally biased region" description="Low complexity" evidence="1">
    <location>
        <begin position="25"/>
        <end position="38"/>
    </location>
</feature>
<organism evidence="3 4">
    <name type="scientific">Dipodomys ordii</name>
    <name type="common">Ord's kangaroo rat</name>
    <dbReference type="NCBI Taxonomy" id="10020"/>
    <lineage>
        <taxon>Eukaryota</taxon>
        <taxon>Metazoa</taxon>
        <taxon>Chordata</taxon>
        <taxon>Craniata</taxon>
        <taxon>Vertebrata</taxon>
        <taxon>Euteleostomi</taxon>
        <taxon>Mammalia</taxon>
        <taxon>Eutheria</taxon>
        <taxon>Euarchontoglires</taxon>
        <taxon>Glires</taxon>
        <taxon>Rodentia</taxon>
        <taxon>Castorimorpha</taxon>
        <taxon>Heteromyidae</taxon>
        <taxon>Dipodomyinae</taxon>
        <taxon>Dipodomys</taxon>
    </lineage>
</organism>
<evidence type="ECO:0000256" key="1">
    <source>
        <dbReference type="SAM" id="MobiDB-lite"/>
    </source>
</evidence>
<feature type="compositionally biased region" description="Low complexity" evidence="1">
    <location>
        <begin position="66"/>
        <end position="76"/>
    </location>
</feature>